<feature type="compositionally biased region" description="Polar residues" evidence="1">
    <location>
        <begin position="1001"/>
        <end position="1011"/>
    </location>
</feature>
<name>A7AN19_BABBO</name>
<dbReference type="InterPro" id="IPR016024">
    <property type="entry name" value="ARM-type_fold"/>
</dbReference>
<sequence>MKDGSSAPAEKDLCRLRSPWEYFVSKKACIEAYYNSHDSWQTCVRKLKAAEVAGSKDNTDDSLLLCAVIIKHQCYSGIRRLSQNDKLAATKVRDDAARDVLELLMHFGNSNEAIRKQLIYALCGLIINFCDIKANEKEFLLIESMDVLHNHPNITCELLHALPHDILNQNISASVYTRACVVRSCVMYAPRIFLRLFGILKETPLDKLSEPLEALVAWLDMHKQLITDFKGTNEYIFSDDVTFDHDSILAKIPRDDGVLLKNSLNSFGAIGGVFELFKWLKGAIGADKTRISNLVCTALTTFYSLTQFNLPRMMYETSMRCQDVQEYPYGKQWYMCSKATVANIPPIVTDSCRWAMDFFCELHQIFDFGNNYTTGNKFEITVHCKLSNMYFQESSVLIMRGIMELLVTIAVEHIPYALLFTEDIALKAISICYFVKDMIHYPDMACRKLCLDFYTNLFGVMFTLQRYMKGDQLTECILHIVQTMRHIYTTFFCQLINTCRLDLRVNDVCQLDQYRNMVLAFMDDSMHITGVHVVVQAFVDQLLQLELNFDWSEAELCSFLLQAVVHRITPKMIDAEIENFLTLVCDHKSLCRIYTTHSETYALFVHRSISNCLVLTCGLIAENKTLLKAAQEFCMVNFKEKRYMYEQHSARALRSLLLSSKCNVTEVYQLLRQLAIMITSQDCPLASRVELLGSISDLISTFTEGIKMKLKRDLVSSMSLRLKRMLENKNEILNPDEVTLYILVLCIIDFQPDLELEKVLQGAEKDGTFLKDNHEILILDRIKHMAMFWNHVDVCHNAIEVNDSTPEDYVENIGRWLLWVVTEAADGSSSQFLAISTILSSGRVTNTNGLVNESVKLLYQHMATLIDDMFSNIDTKWLDFDTGLQDPGINISIDITTNGNIMSTNKSFHLDGINKDAQLPDIHKLDTMVKLDRVKMESVNTTNPNESQPGSELNLDNITKQKELDINLNLFNQSDSDTGKTDSPRSVKSSTNRRSPRSKNSESGSGNTTPRRNTRRIKETMANESDTDQSKSNITLNSESDDSSGNLTNVPEWYVTRLTKMNKDIKLNVDRFRSKNDFFTLKELLRAIANGIRNRYVSMEILSWPKFSQYLTVIAMTLPTINPMLNRLVIDVFLAIVLHLDNEDTEPIYETRLIAEDEWYNLY</sequence>
<dbReference type="InParanoid" id="A7AN19"/>
<proteinExistence type="predicted"/>
<dbReference type="OMA" id="VENIGRW"/>
<evidence type="ECO:0000256" key="1">
    <source>
        <dbReference type="SAM" id="MobiDB-lite"/>
    </source>
</evidence>
<comment type="caution">
    <text evidence="2">The sequence shown here is derived from an EMBL/GenBank/DDBJ whole genome shotgun (WGS) entry which is preliminary data.</text>
</comment>
<dbReference type="AlphaFoldDB" id="A7AN19"/>
<dbReference type="SUPFAM" id="SSF48371">
    <property type="entry name" value="ARM repeat"/>
    <property type="match status" value="1"/>
</dbReference>
<organism evidence="2 3">
    <name type="scientific">Babesia bovis</name>
    <dbReference type="NCBI Taxonomy" id="5865"/>
    <lineage>
        <taxon>Eukaryota</taxon>
        <taxon>Sar</taxon>
        <taxon>Alveolata</taxon>
        <taxon>Apicomplexa</taxon>
        <taxon>Aconoidasida</taxon>
        <taxon>Piroplasmida</taxon>
        <taxon>Babesiidae</taxon>
        <taxon>Babesia</taxon>
    </lineage>
</organism>
<protein>
    <submittedName>
        <fullName evidence="2">Uncharacterized protein</fullName>
    </submittedName>
</protein>
<feature type="compositionally biased region" description="Polar residues" evidence="1">
    <location>
        <begin position="1030"/>
        <end position="1045"/>
    </location>
</feature>
<keyword evidence="3" id="KW-1185">Reference proteome</keyword>
<evidence type="ECO:0000313" key="3">
    <source>
        <dbReference type="Proteomes" id="UP000002173"/>
    </source>
</evidence>
<dbReference type="EMBL" id="AAXT01000001">
    <property type="protein sequence ID" value="EDO07953.1"/>
    <property type="molecule type" value="Genomic_DNA"/>
</dbReference>
<feature type="region of interest" description="Disordered" evidence="1">
    <location>
        <begin position="971"/>
        <end position="1045"/>
    </location>
</feature>
<gene>
    <name evidence="2" type="ORF">BBOV_III003900</name>
</gene>
<dbReference type="VEuPathDB" id="PiroplasmaDB:BBOV_III003900"/>
<accession>A7AN19</accession>
<dbReference type="Proteomes" id="UP000002173">
    <property type="component" value="Chromosome 3"/>
</dbReference>
<evidence type="ECO:0000313" key="2">
    <source>
        <dbReference type="EMBL" id="EDO07953.1"/>
    </source>
</evidence>
<reference evidence="2 3" key="1">
    <citation type="journal article" date="2007" name="PLoS Pathog.">
        <title>Genome sequence of Babesia bovis and comparative analysis of apicomplexan hemoprotozoa.</title>
        <authorList>
            <person name="Brayton K.A."/>
            <person name="Lau A.O.T."/>
            <person name="Herndon D.R."/>
            <person name="Hannick L."/>
            <person name="Kappmeyer L.S."/>
            <person name="Berens S.J."/>
            <person name="Bidwell S.L."/>
            <person name="Brown W.C."/>
            <person name="Crabtree J."/>
            <person name="Fadrosh D."/>
            <person name="Feldblum T."/>
            <person name="Forberger H.A."/>
            <person name="Haas B.J."/>
            <person name="Howell J.M."/>
            <person name="Khouri H."/>
            <person name="Koo H."/>
            <person name="Mann D.J."/>
            <person name="Norimine J."/>
            <person name="Paulsen I.T."/>
            <person name="Radune D."/>
            <person name="Ren Q."/>
            <person name="Smith R.K. Jr."/>
            <person name="Suarez C.E."/>
            <person name="White O."/>
            <person name="Wortman J.R."/>
            <person name="Knowles D.P. Jr."/>
            <person name="McElwain T.F."/>
            <person name="Nene V.M."/>
        </authorList>
    </citation>
    <scope>NUCLEOTIDE SEQUENCE [LARGE SCALE GENOMIC DNA]</scope>
    <source>
        <strain evidence="2">T2Bo</strain>
    </source>
</reference>